<dbReference type="FunFam" id="3.40.50.300:FF:001124">
    <property type="entry name" value="ABC transporter F family member 4"/>
    <property type="match status" value="1"/>
</dbReference>
<dbReference type="InterPro" id="IPR003593">
    <property type="entry name" value="AAA+_ATPase"/>
</dbReference>
<organism evidence="5 6">
    <name type="scientific">Zingiber officinale</name>
    <name type="common">Ginger</name>
    <name type="synonym">Amomum zingiber</name>
    <dbReference type="NCBI Taxonomy" id="94328"/>
    <lineage>
        <taxon>Eukaryota</taxon>
        <taxon>Viridiplantae</taxon>
        <taxon>Streptophyta</taxon>
        <taxon>Embryophyta</taxon>
        <taxon>Tracheophyta</taxon>
        <taxon>Spermatophyta</taxon>
        <taxon>Magnoliopsida</taxon>
        <taxon>Liliopsida</taxon>
        <taxon>Zingiberales</taxon>
        <taxon>Zingiberaceae</taxon>
        <taxon>Zingiber</taxon>
    </lineage>
</organism>
<protein>
    <recommendedName>
        <fullName evidence="4">ABC transporter domain-containing protein</fullName>
    </recommendedName>
</protein>
<dbReference type="EMBL" id="JACMSC010000099">
    <property type="protein sequence ID" value="KAG6466959.1"/>
    <property type="molecule type" value="Genomic_DNA"/>
</dbReference>
<gene>
    <name evidence="5" type="ORF">ZIOFF_075226</name>
</gene>
<dbReference type="FunFam" id="3.40.50.300:FF:000792">
    <property type="entry name" value="ABC transporter F family member 4"/>
    <property type="match status" value="1"/>
</dbReference>
<dbReference type="SMART" id="SM00382">
    <property type="entry name" value="AAA"/>
    <property type="match status" value="2"/>
</dbReference>
<dbReference type="PROSITE" id="PS50893">
    <property type="entry name" value="ABC_TRANSPORTER_2"/>
    <property type="match status" value="2"/>
</dbReference>
<dbReference type="InterPro" id="IPR017871">
    <property type="entry name" value="ABC_transporter-like_CS"/>
</dbReference>
<proteinExistence type="predicted"/>
<feature type="compositionally biased region" description="Acidic residues" evidence="3">
    <location>
        <begin position="67"/>
        <end position="83"/>
    </location>
</feature>
<feature type="coiled-coil region" evidence="2">
    <location>
        <begin position="407"/>
        <end position="434"/>
    </location>
</feature>
<dbReference type="CDD" id="cd03221">
    <property type="entry name" value="ABCF_EF-3"/>
    <property type="match status" value="2"/>
</dbReference>
<keyword evidence="6" id="KW-1185">Reference proteome</keyword>
<feature type="compositionally biased region" description="Low complexity" evidence="3">
    <location>
        <begin position="7"/>
        <end position="25"/>
    </location>
</feature>
<evidence type="ECO:0000256" key="3">
    <source>
        <dbReference type="SAM" id="MobiDB-lite"/>
    </source>
</evidence>
<feature type="domain" description="ABC transporter" evidence="4">
    <location>
        <begin position="490"/>
        <end position="715"/>
    </location>
</feature>
<keyword evidence="1" id="KW-0677">Repeat</keyword>
<evidence type="ECO:0000313" key="5">
    <source>
        <dbReference type="EMBL" id="KAG6466959.1"/>
    </source>
</evidence>
<accession>A0A8J5B992</accession>
<sequence>MVRKTSADISSSKGGKSKESASIASDVPKKEKISVSAMLASMDKPKPSSSGASKKPKPKAKSSSYTDDIDLPPSDDEEEEIAEEDAKPKSRNAVTELSAATISDKELKKREKKDSLNAYAAEQARQEALRDDHDVFTVVIGSRAAALDPDAQEGAADANVRDITIENFSVSARGKELLKNASVKISHGKRYGLIGPNGKGKSTLLKLLAWRKIPVPRNIDVLLVEQEVVGDERTALEAVVSANEELVSLRKEAAALSEKPEGGDDEDDDDSGEKLAEIYEKLQLLGSDAAEAQASKILAGLGFTKEMQRRSTKSFSGGWRMRISLARALFVQPTLLLLDEPTNHLDLRAVLWLEEYLCRWKKTLVVVSHDRDFLNTVCNEVIHLHELKLHVYRGNFDDFESGYEQKRKETNKKFEIYEKQMKAAKKTSNKAKQDKVDDRVKYVAAKAAKGKSKGKVVDDDAPPPEAPQRWRDYSVVFHFPEPTELTPPLLQLIEVSFCYPNREDFRLSNVDVGIDMGTRVAIVGPNGAGKSTLLNLLAGDLVPTEGEVRRSQKLRIGRYSQHFVDLLIMEENPVQYLLRLHPDQEGFSKQEAVRAKLGKFGLPSHNHLTPIAKLSGGQKARVVFTSISMSKPHILLLDEPTNHLDMQSIDALADALQEFTGGVILVSHDSRLISRVCEDEEKSEIWVVEDGTVRKFPGSFEEYKEDLLKEIKAEVDE</sequence>
<dbReference type="PANTHER" id="PTHR19211">
    <property type="entry name" value="ATP-BINDING TRANSPORT PROTEIN-RELATED"/>
    <property type="match status" value="1"/>
</dbReference>
<dbReference type="PROSITE" id="PS00211">
    <property type="entry name" value="ABC_TRANSPORTER_1"/>
    <property type="match status" value="1"/>
</dbReference>
<feature type="compositionally biased region" description="Polar residues" evidence="3">
    <location>
        <begin position="92"/>
        <end position="101"/>
    </location>
</feature>
<dbReference type="GO" id="GO:0005524">
    <property type="term" value="F:ATP binding"/>
    <property type="evidence" value="ECO:0007669"/>
    <property type="project" value="InterPro"/>
</dbReference>
<dbReference type="OrthoDB" id="2110130at2759"/>
<dbReference type="PANTHER" id="PTHR19211:SF14">
    <property type="entry name" value="ATP-BINDING CASSETTE SUB-FAMILY F MEMBER 1"/>
    <property type="match status" value="1"/>
</dbReference>
<feature type="region of interest" description="Disordered" evidence="3">
    <location>
        <begin position="1"/>
        <end position="113"/>
    </location>
</feature>
<dbReference type="Pfam" id="PF00005">
    <property type="entry name" value="ABC_tran"/>
    <property type="match status" value="2"/>
</dbReference>
<keyword evidence="2" id="KW-0175">Coiled coil</keyword>
<reference evidence="5 6" key="1">
    <citation type="submission" date="2020-08" db="EMBL/GenBank/DDBJ databases">
        <title>Plant Genome Project.</title>
        <authorList>
            <person name="Zhang R.-G."/>
        </authorList>
    </citation>
    <scope>NUCLEOTIDE SEQUENCE [LARGE SCALE GENOMIC DNA]</scope>
    <source>
        <tissue evidence="5">Rhizome</tissue>
    </source>
</reference>
<name>A0A8J5B992_ZINOF</name>
<comment type="caution">
    <text evidence="5">The sequence shown here is derived from an EMBL/GenBank/DDBJ whole genome shotgun (WGS) entry which is preliminary data.</text>
</comment>
<dbReference type="InterPro" id="IPR003439">
    <property type="entry name" value="ABC_transporter-like_ATP-bd"/>
</dbReference>
<dbReference type="GO" id="GO:0016887">
    <property type="term" value="F:ATP hydrolysis activity"/>
    <property type="evidence" value="ECO:0007669"/>
    <property type="project" value="InterPro"/>
</dbReference>
<feature type="compositionally biased region" description="Basic and acidic residues" evidence="3">
    <location>
        <begin position="103"/>
        <end position="113"/>
    </location>
</feature>
<feature type="domain" description="ABC transporter" evidence="4">
    <location>
        <begin position="163"/>
        <end position="411"/>
    </location>
</feature>
<evidence type="ECO:0000259" key="4">
    <source>
        <dbReference type="PROSITE" id="PS50893"/>
    </source>
</evidence>
<dbReference type="InterPro" id="IPR050611">
    <property type="entry name" value="ABCF"/>
</dbReference>
<dbReference type="AlphaFoldDB" id="A0A8J5B992"/>
<evidence type="ECO:0000313" key="6">
    <source>
        <dbReference type="Proteomes" id="UP000734854"/>
    </source>
</evidence>
<dbReference type="Proteomes" id="UP000734854">
    <property type="component" value="Unassembled WGS sequence"/>
</dbReference>
<evidence type="ECO:0000256" key="1">
    <source>
        <dbReference type="ARBA" id="ARBA00022737"/>
    </source>
</evidence>
<evidence type="ECO:0000256" key="2">
    <source>
        <dbReference type="SAM" id="Coils"/>
    </source>
</evidence>